<keyword evidence="5 6" id="KW-0946">Virion</keyword>
<evidence type="ECO:0000256" key="2">
    <source>
        <dbReference type="ARBA" id="ARBA00006131"/>
    </source>
</evidence>
<evidence type="ECO:0000256" key="5">
    <source>
        <dbReference type="ARBA" id="ARBA00022844"/>
    </source>
</evidence>
<comment type="function">
    <text evidence="6">Self-assembles to form an icosahedral capsid.</text>
</comment>
<organism evidence="8">
    <name type="scientific">Gammatorquevirus homidi2</name>
    <dbReference type="NCBI Taxonomy" id="3048387"/>
    <lineage>
        <taxon>Viruses</taxon>
        <taxon>Monodnaviria</taxon>
        <taxon>Shotokuvirae</taxon>
        <taxon>Commensaviricota</taxon>
        <taxon>Cardeaviricetes</taxon>
        <taxon>Sanitavirales</taxon>
        <taxon>Anelloviridae</taxon>
        <taxon>Gammatorquevirus</taxon>
    </lineage>
</organism>
<evidence type="ECO:0000256" key="3">
    <source>
        <dbReference type="ARBA" id="ARBA00022431"/>
    </source>
</evidence>
<feature type="region of interest" description="Disordered" evidence="7">
    <location>
        <begin position="28"/>
        <end position="51"/>
    </location>
</feature>
<keyword evidence="4 6" id="KW-0167">Capsid protein</keyword>
<proteinExistence type="inferred from homology"/>
<reference evidence="8" key="1">
    <citation type="submission" date="2024-05" db="EMBL/GenBank/DDBJ databases">
        <authorList>
            <person name="Laubscher F."/>
            <person name="Chudzinski V."/>
            <person name="Cordey S."/>
            <person name="Hosszu-Fellous K."/>
            <person name="Kaiser L."/>
        </authorList>
    </citation>
    <scope>NUCLEOTIDE SEQUENCE</scope>
    <source>
        <strain evidence="8">GE-0949-24-058</strain>
    </source>
</reference>
<protein>
    <recommendedName>
        <fullName evidence="6">Capsid protein</fullName>
    </recommendedName>
</protein>
<evidence type="ECO:0000256" key="1">
    <source>
        <dbReference type="ARBA" id="ARBA00004328"/>
    </source>
</evidence>
<dbReference type="EMBL" id="PP816717">
    <property type="protein sequence ID" value="XCH55963.1"/>
    <property type="molecule type" value="Genomic_DNA"/>
</dbReference>
<accession>A0AAU8H828</accession>
<comment type="subcellular location">
    <subcellularLocation>
        <location evidence="1 6">Virion</location>
    </subcellularLocation>
</comment>
<evidence type="ECO:0000313" key="8">
    <source>
        <dbReference type="EMBL" id="XCH55963.1"/>
    </source>
</evidence>
<dbReference type="Pfam" id="PF02956">
    <property type="entry name" value="TT_ORF1"/>
    <property type="match status" value="1"/>
</dbReference>
<evidence type="ECO:0000256" key="6">
    <source>
        <dbReference type="RuleBase" id="RU361230"/>
    </source>
</evidence>
<comment type="similarity">
    <text evidence="2 6">Belongs to the anelloviridae capsid protein family.</text>
</comment>
<evidence type="ECO:0000256" key="4">
    <source>
        <dbReference type="ARBA" id="ARBA00022561"/>
    </source>
</evidence>
<dbReference type="GO" id="GO:0039615">
    <property type="term" value="C:T=1 icosahedral viral capsid"/>
    <property type="evidence" value="ECO:0007669"/>
    <property type="project" value="UniProtKB-UniRule"/>
</dbReference>
<dbReference type="InterPro" id="IPR004219">
    <property type="entry name" value="TTvirus_Unk"/>
</dbReference>
<keyword evidence="3 6" id="KW-1140">T=1 icosahedral capsid protein</keyword>
<evidence type="ECO:0000256" key="7">
    <source>
        <dbReference type="SAM" id="MobiDB-lite"/>
    </source>
</evidence>
<name>A0AAU8H828_9VIRU</name>
<sequence>MPFWWGRRRKFWLGRRRYRTRFRKYRKRRPKRRRFTKRRIRRAPRRRRKRRYKVRRKRQKIPLYQWQPDSIRKCHIKGVGVLVLGAHGKQFVCYTDVETKAPPPRAPGGGGFGCKQFSLGYLYEEYKFRNNIWTHTNILYDLVRYIKVQFTFYRHPDIDFVLNYDRQPPFLLDKFTYSLCHPQNLLLGKHKIILLSRATKPNGKVKKRITIKPPKQMLSKWFFQEQFYSHPLLSFRAAACSFQYPHIGCCMPNRTVTFSVINPGFYKNGNWAHAGAATQPYRPYQGIPSTLTFWDTAPADIPNPLPEGWADKHTVTYTVNSYNESISYDKGYFSKKVLQAKMVSRDKQPGSGMAEIPLSLCRYNPAIDTGKGNTVWLHSNLTQDYNIPATDKDIVITGLPLWMALYGWLSWVQHVKGVPDFFISYTLCMESPALEIASRGTTISPVIPIDTTFINGNPPYNQIMTVHDKAHWYPDIYNQTEIINAIVTSGPYVPKLDNIRNSTWELHYYYNFLFKWGGPESTEPAVADPSKQPIYDALDKQHQTIQIRNPAKQKFESLIHPWDYRRGFITKKALKRMYENLSIDSDLEADHTESKRAKFTGPSFTALQEINQEERECLQTLCEESTYQEETQEKDLQALILQQQQQQQDLKYNLLKLISFMKDQQNMLKLHTGMLN</sequence>